<evidence type="ECO:0000259" key="10">
    <source>
        <dbReference type="Pfam" id="PF00697"/>
    </source>
</evidence>
<dbReference type="HAMAP" id="MF_00135">
    <property type="entry name" value="PRAI"/>
    <property type="match status" value="1"/>
</dbReference>
<name>A0A2S8SQZ3_9BACT</name>
<evidence type="ECO:0000256" key="7">
    <source>
        <dbReference type="ARBA" id="ARBA00023141"/>
    </source>
</evidence>
<dbReference type="InterPro" id="IPR001240">
    <property type="entry name" value="PRAI_dom"/>
</dbReference>
<dbReference type="InterPro" id="IPR011060">
    <property type="entry name" value="RibuloseP-bd_barrel"/>
</dbReference>
<sequence length="226" mass="23936">MPLHVKICGTTSILDARLAQEAGADFLGVMLNHPASPRNISLVTALEIQESAAIPLVALSVNQDLETLLQVAAELSPRALQLHGDESPALVSELVARGFEVWKAISGQEIPLLQEAEIFREAGARAILVDAREVSSGGVVYGGTGQISDWNGARELVEAGFRVILAGGLSPGNVARAITFVQPWALDVVSGVETRKGVKDAQKLRQFVSLAKTKALGQNDSNQNLV</sequence>
<evidence type="ECO:0000256" key="8">
    <source>
        <dbReference type="ARBA" id="ARBA00023235"/>
    </source>
</evidence>
<feature type="domain" description="N-(5'phosphoribosyl) anthranilate isomerase (PRAI)" evidence="10">
    <location>
        <begin position="5"/>
        <end position="208"/>
    </location>
</feature>
<evidence type="ECO:0000313" key="12">
    <source>
        <dbReference type="Proteomes" id="UP000237684"/>
    </source>
</evidence>
<dbReference type="GO" id="GO:0000162">
    <property type="term" value="P:L-tryptophan biosynthetic process"/>
    <property type="evidence" value="ECO:0007669"/>
    <property type="project" value="UniProtKB-UniRule"/>
</dbReference>
<dbReference type="Gene3D" id="3.20.20.70">
    <property type="entry name" value="Aldolase class I"/>
    <property type="match status" value="1"/>
</dbReference>
<keyword evidence="6 9" id="KW-0822">Tryptophan biosynthesis</keyword>
<comment type="catalytic activity">
    <reaction evidence="1 9">
        <text>N-(5-phospho-beta-D-ribosyl)anthranilate = 1-(2-carboxyphenylamino)-1-deoxy-D-ribulose 5-phosphate</text>
        <dbReference type="Rhea" id="RHEA:21540"/>
        <dbReference type="ChEBI" id="CHEBI:18277"/>
        <dbReference type="ChEBI" id="CHEBI:58613"/>
        <dbReference type="EC" id="5.3.1.24"/>
    </reaction>
</comment>
<dbReference type="UniPathway" id="UPA00035">
    <property type="reaction ID" value="UER00042"/>
</dbReference>
<keyword evidence="5 9" id="KW-0028">Amino-acid biosynthesis</keyword>
<accession>A0A2S8SQZ3</accession>
<dbReference type="OrthoDB" id="9796196at2"/>
<dbReference type="AlphaFoldDB" id="A0A2S8SQZ3"/>
<evidence type="ECO:0000256" key="3">
    <source>
        <dbReference type="ARBA" id="ARBA00012572"/>
    </source>
</evidence>
<protein>
    <recommendedName>
        <fullName evidence="4 9">N-(5'-phosphoribosyl)anthranilate isomerase</fullName>
        <shortName evidence="9">PRAI</shortName>
        <ecNumber evidence="3 9">5.3.1.24</ecNumber>
    </recommendedName>
</protein>
<reference evidence="11 12" key="1">
    <citation type="journal article" date="2018" name="Syst. Appl. Microbiol.">
        <title>Abditibacterium utsteinense sp. nov., the first cultivated member of candidate phylum FBP, isolated from ice-free Antarctic soil samples.</title>
        <authorList>
            <person name="Tahon G."/>
            <person name="Tytgat B."/>
            <person name="Lebbe L."/>
            <person name="Carlier A."/>
            <person name="Willems A."/>
        </authorList>
    </citation>
    <scope>NUCLEOTIDE SEQUENCE [LARGE SCALE GENOMIC DNA]</scope>
    <source>
        <strain evidence="11 12">LMG 29911</strain>
    </source>
</reference>
<gene>
    <name evidence="9" type="primary">trpF</name>
    <name evidence="11" type="ORF">B1R32_11457</name>
</gene>
<comment type="pathway">
    <text evidence="2 9">Amino-acid biosynthesis; L-tryptophan biosynthesis; L-tryptophan from chorismate: step 3/5.</text>
</comment>
<dbReference type="SUPFAM" id="SSF51366">
    <property type="entry name" value="Ribulose-phoshate binding barrel"/>
    <property type="match status" value="1"/>
</dbReference>
<evidence type="ECO:0000256" key="1">
    <source>
        <dbReference type="ARBA" id="ARBA00001164"/>
    </source>
</evidence>
<dbReference type="EC" id="5.3.1.24" evidence="3 9"/>
<comment type="similarity">
    <text evidence="9">Belongs to the TrpF family.</text>
</comment>
<dbReference type="GO" id="GO:0004640">
    <property type="term" value="F:phosphoribosylanthranilate isomerase activity"/>
    <property type="evidence" value="ECO:0007669"/>
    <property type="project" value="UniProtKB-UniRule"/>
</dbReference>
<dbReference type="Pfam" id="PF00697">
    <property type="entry name" value="PRAI"/>
    <property type="match status" value="1"/>
</dbReference>
<organism evidence="11 12">
    <name type="scientific">Abditibacterium utsteinense</name>
    <dbReference type="NCBI Taxonomy" id="1960156"/>
    <lineage>
        <taxon>Bacteria</taxon>
        <taxon>Pseudomonadati</taxon>
        <taxon>Abditibacteriota</taxon>
        <taxon>Abditibacteriia</taxon>
        <taxon>Abditibacteriales</taxon>
        <taxon>Abditibacteriaceae</taxon>
        <taxon>Abditibacterium</taxon>
    </lineage>
</organism>
<dbReference type="InParanoid" id="A0A2S8SQZ3"/>
<evidence type="ECO:0000256" key="9">
    <source>
        <dbReference type="HAMAP-Rule" id="MF_00135"/>
    </source>
</evidence>
<dbReference type="PANTHER" id="PTHR42894">
    <property type="entry name" value="N-(5'-PHOSPHORIBOSYL)ANTHRANILATE ISOMERASE"/>
    <property type="match status" value="1"/>
</dbReference>
<dbReference type="InterPro" id="IPR044643">
    <property type="entry name" value="TrpF_fam"/>
</dbReference>
<dbReference type="InterPro" id="IPR013785">
    <property type="entry name" value="Aldolase_TIM"/>
</dbReference>
<proteinExistence type="inferred from homology"/>
<evidence type="ECO:0000256" key="4">
    <source>
        <dbReference type="ARBA" id="ARBA00022272"/>
    </source>
</evidence>
<evidence type="ECO:0000313" key="11">
    <source>
        <dbReference type="EMBL" id="PQV63232.1"/>
    </source>
</evidence>
<dbReference type="PANTHER" id="PTHR42894:SF1">
    <property type="entry name" value="N-(5'-PHOSPHORIBOSYL)ANTHRANILATE ISOMERASE"/>
    <property type="match status" value="1"/>
</dbReference>
<keyword evidence="8 9" id="KW-0413">Isomerase</keyword>
<comment type="caution">
    <text evidence="11">The sequence shown here is derived from an EMBL/GenBank/DDBJ whole genome shotgun (WGS) entry which is preliminary data.</text>
</comment>
<dbReference type="FunCoup" id="A0A2S8SQZ3">
    <property type="interactions" value="216"/>
</dbReference>
<keyword evidence="12" id="KW-1185">Reference proteome</keyword>
<dbReference type="EMBL" id="NIGF01000014">
    <property type="protein sequence ID" value="PQV63232.1"/>
    <property type="molecule type" value="Genomic_DNA"/>
</dbReference>
<evidence type="ECO:0000256" key="6">
    <source>
        <dbReference type="ARBA" id="ARBA00022822"/>
    </source>
</evidence>
<evidence type="ECO:0000256" key="5">
    <source>
        <dbReference type="ARBA" id="ARBA00022605"/>
    </source>
</evidence>
<keyword evidence="7 9" id="KW-0057">Aromatic amino acid biosynthesis</keyword>
<evidence type="ECO:0000256" key="2">
    <source>
        <dbReference type="ARBA" id="ARBA00004664"/>
    </source>
</evidence>
<dbReference type="RefSeq" id="WP_106380644.1">
    <property type="nucleotide sequence ID" value="NZ_NIGF01000014.1"/>
</dbReference>
<dbReference type="Proteomes" id="UP000237684">
    <property type="component" value="Unassembled WGS sequence"/>
</dbReference>
<dbReference type="CDD" id="cd00405">
    <property type="entry name" value="PRAI"/>
    <property type="match status" value="1"/>
</dbReference>